<comment type="caution">
    <text evidence="1">The sequence shown here is derived from an EMBL/GenBank/DDBJ whole genome shotgun (WGS) entry which is preliminary data.</text>
</comment>
<sequence>MKPCYRWYFFEFHPYIRGIFENAQGRRAIHIANEVDKVKRAYEWGYLHAGYDILTLYYVLCKIHNIDYEEPLFSFKELENLDIELCFMPPNYSILSLVNKNRAMRENDDKYELFLKEFVIEISRIAIEKESFMLSRYIEDINYEYEGSYLHQYGMLVEAMVTRCDEIPKEGEEDIRYKYVYASDLGLDKGIPYIVTQDQMKNKKIS</sequence>
<keyword evidence="2" id="KW-1185">Reference proteome</keyword>
<name>A0ABU5L7Y0_9RICK</name>
<proteinExistence type="predicted"/>
<reference evidence="1 2" key="1">
    <citation type="submission" date="2023-02" db="EMBL/GenBank/DDBJ databases">
        <title>Host association and intracellularity evolved multiple times independently in the Rickettsiales.</title>
        <authorList>
            <person name="Castelli M."/>
            <person name="Nardi T."/>
            <person name="Gammuto L."/>
            <person name="Bellinzona G."/>
            <person name="Sabaneyeva E."/>
            <person name="Potekhin A."/>
            <person name="Serra V."/>
            <person name="Petroni G."/>
            <person name="Sassera D."/>
        </authorList>
    </citation>
    <scope>NUCLEOTIDE SEQUENCE [LARGE SCALE GENOMIC DNA]</scope>
    <source>
        <strain evidence="1 2">BOD18</strain>
    </source>
</reference>
<gene>
    <name evidence="1" type="ORF">Cyrtocomes_00599</name>
</gene>
<evidence type="ECO:0000313" key="1">
    <source>
        <dbReference type="EMBL" id="MDZ5762225.1"/>
    </source>
</evidence>
<organism evidence="1 2">
    <name type="scientific">Candidatus Cyrtobacter comes</name>
    <dbReference type="NCBI Taxonomy" id="675776"/>
    <lineage>
        <taxon>Bacteria</taxon>
        <taxon>Pseudomonadati</taxon>
        <taxon>Pseudomonadota</taxon>
        <taxon>Alphaproteobacteria</taxon>
        <taxon>Rickettsiales</taxon>
        <taxon>Candidatus Midichloriaceae</taxon>
        <taxon>Candidatus Cyrtobacter</taxon>
    </lineage>
</organism>
<protein>
    <submittedName>
        <fullName evidence="1">Uncharacterized protein</fullName>
    </submittedName>
</protein>
<dbReference type="Proteomes" id="UP001293791">
    <property type="component" value="Unassembled WGS sequence"/>
</dbReference>
<dbReference type="RefSeq" id="WP_322497704.1">
    <property type="nucleotide sequence ID" value="NZ_JARGYT010000029.1"/>
</dbReference>
<dbReference type="EMBL" id="JARGYT010000029">
    <property type="protein sequence ID" value="MDZ5762225.1"/>
    <property type="molecule type" value="Genomic_DNA"/>
</dbReference>
<accession>A0ABU5L7Y0</accession>
<evidence type="ECO:0000313" key="2">
    <source>
        <dbReference type="Proteomes" id="UP001293791"/>
    </source>
</evidence>